<organism evidence="1 2">
    <name type="scientific">Scytonema hofmannii PCC 7110</name>
    <dbReference type="NCBI Taxonomy" id="128403"/>
    <lineage>
        <taxon>Bacteria</taxon>
        <taxon>Bacillati</taxon>
        <taxon>Cyanobacteriota</taxon>
        <taxon>Cyanophyceae</taxon>
        <taxon>Nostocales</taxon>
        <taxon>Scytonemataceae</taxon>
        <taxon>Scytonema</taxon>
    </lineage>
</organism>
<proteinExistence type="predicted"/>
<accession>A0A139X6B7</accession>
<gene>
    <name evidence="1" type="ORF">WA1_26905</name>
</gene>
<dbReference type="AlphaFoldDB" id="A0A139X6B7"/>
<sequence length="72" mass="8628">MLAVEFQANIQNGLVEVPERYRQELENYKNVRVIILVDETQPQVDMIDYLLEHPIKVDNQTPLKRDEIYDRK</sequence>
<dbReference type="OrthoDB" id="426638at2"/>
<dbReference type="STRING" id="128403.WA1_26905"/>
<evidence type="ECO:0000313" key="2">
    <source>
        <dbReference type="Proteomes" id="UP000076925"/>
    </source>
</evidence>
<dbReference type="EMBL" id="ANNX02000030">
    <property type="protein sequence ID" value="KYC40172.1"/>
    <property type="molecule type" value="Genomic_DNA"/>
</dbReference>
<protein>
    <submittedName>
        <fullName evidence="1">Uncharacterized protein</fullName>
    </submittedName>
</protein>
<reference evidence="1 2" key="1">
    <citation type="journal article" date="2013" name="Genome Biol. Evol.">
        <title>Genomes of Stigonematalean cyanobacteria (subsection V) and the evolution of oxygenic photosynthesis from prokaryotes to plastids.</title>
        <authorList>
            <person name="Dagan T."/>
            <person name="Roettger M."/>
            <person name="Stucken K."/>
            <person name="Landan G."/>
            <person name="Koch R."/>
            <person name="Major P."/>
            <person name="Gould S.B."/>
            <person name="Goremykin V.V."/>
            <person name="Rippka R."/>
            <person name="Tandeau de Marsac N."/>
            <person name="Gugger M."/>
            <person name="Lockhart P.J."/>
            <person name="Allen J.F."/>
            <person name="Brune I."/>
            <person name="Maus I."/>
            <person name="Puhler A."/>
            <person name="Martin W.F."/>
        </authorList>
    </citation>
    <scope>NUCLEOTIDE SEQUENCE [LARGE SCALE GENOMIC DNA]</scope>
    <source>
        <strain evidence="1 2">PCC 7110</strain>
    </source>
</reference>
<name>A0A139X6B7_9CYAN</name>
<comment type="caution">
    <text evidence="1">The sequence shown here is derived from an EMBL/GenBank/DDBJ whole genome shotgun (WGS) entry which is preliminary data.</text>
</comment>
<keyword evidence="2" id="KW-1185">Reference proteome</keyword>
<dbReference type="Proteomes" id="UP000076925">
    <property type="component" value="Unassembled WGS sequence"/>
</dbReference>
<dbReference type="RefSeq" id="WP_017749567.1">
    <property type="nucleotide sequence ID" value="NZ_KQ976354.1"/>
</dbReference>
<evidence type="ECO:0000313" key="1">
    <source>
        <dbReference type="EMBL" id="KYC40172.1"/>
    </source>
</evidence>